<evidence type="ECO:0000313" key="4">
    <source>
        <dbReference type="Proteomes" id="UP000749471"/>
    </source>
</evidence>
<keyword evidence="1" id="KW-1133">Transmembrane helix</keyword>
<feature type="transmembrane region" description="Helical" evidence="1">
    <location>
        <begin position="12"/>
        <end position="28"/>
    </location>
</feature>
<dbReference type="NCBIfam" id="TIGR02871">
    <property type="entry name" value="spore_ylbJ"/>
    <property type="match status" value="1"/>
</dbReference>
<feature type="transmembrane region" description="Helical" evidence="1">
    <location>
        <begin position="285"/>
        <end position="303"/>
    </location>
</feature>
<dbReference type="EMBL" id="JAHLPM010000004">
    <property type="protein sequence ID" value="MBU5437745.1"/>
    <property type="molecule type" value="Genomic_DNA"/>
</dbReference>
<sequence>MKIENSIKNSLFKILFITIMLVALFGILKNPKLSLNSASSGLLTWFNIVIPSLLPFFIISEILIRLGFVDFIGKMLEPIMRPLFNVPGEGAFPLSMSIISGYPVGVKLTSRLRQEKLLTKSESERLISFVSTSGPLFMLGAISIGMLNNPSLSPLIIYPHYLGSLTLGFLFRFFKKNKGTQISQNKKSIFENLKESYIRSTHTEKSIGSLISNSIKESMNSIILIGGFIVFYSVLVEILFATKFFNYFIIFLNKFFSLDIDLIKGIIAGIFELTTGCKRIAATNVNLLSKILIINFLIGWSGFSIHSQALSFISTTDINGRLYIFSKFLHAVLSTFYGYILYLIKYKNYITPSFMGEIYTMESFYYLGWPFIFTSSVKLAISITFYILLSSILVSILYKIIS</sequence>
<dbReference type="InterPro" id="IPR014226">
    <property type="entry name" value="Spore_IM_YlbJ"/>
</dbReference>
<protein>
    <submittedName>
        <fullName evidence="3">Sporulation integral membrane protein YlbJ</fullName>
    </submittedName>
</protein>
<dbReference type="Pfam" id="PF07670">
    <property type="entry name" value="Gate"/>
    <property type="match status" value="1"/>
</dbReference>
<gene>
    <name evidence="3" type="primary">ylbJ</name>
    <name evidence="3" type="ORF">KQI42_06985</name>
</gene>
<name>A0ABS6E4A6_9FIRM</name>
<organism evidence="3 4">
    <name type="scientific">Tissierella simiarum</name>
    <dbReference type="NCBI Taxonomy" id="2841534"/>
    <lineage>
        <taxon>Bacteria</taxon>
        <taxon>Bacillati</taxon>
        <taxon>Bacillota</taxon>
        <taxon>Tissierellia</taxon>
        <taxon>Tissierellales</taxon>
        <taxon>Tissierellaceae</taxon>
        <taxon>Tissierella</taxon>
    </lineage>
</organism>
<feature type="transmembrane region" description="Helical" evidence="1">
    <location>
        <begin position="126"/>
        <end position="144"/>
    </location>
</feature>
<evidence type="ECO:0000313" key="3">
    <source>
        <dbReference type="EMBL" id="MBU5437745.1"/>
    </source>
</evidence>
<feature type="transmembrane region" description="Helical" evidence="1">
    <location>
        <begin position="48"/>
        <end position="72"/>
    </location>
</feature>
<proteinExistence type="predicted"/>
<feature type="domain" description="Nucleoside transporter/FeoB GTPase Gate" evidence="2">
    <location>
        <begin position="49"/>
        <end position="158"/>
    </location>
</feature>
<evidence type="ECO:0000256" key="1">
    <source>
        <dbReference type="SAM" id="Phobius"/>
    </source>
</evidence>
<keyword evidence="4" id="KW-1185">Reference proteome</keyword>
<feature type="transmembrane region" description="Helical" evidence="1">
    <location>
        <begin position="323"/>
        <end position="344"/>
    </location>
</feature>
<feature type="transmembrane region" description="Helical" evidence="1">
    <location>
        <begin position="222"/>
        <end position="241"/>
    </location>
</feature>
<keyword evidence="1" id="KW-0472">Membrane</keyword>
<feature type="transmembrane region" description="Helical" evidence="1">
    <location>
        <begin position="379"/>
        <end position="401"/>
    </location>
</feature>
<keyword evidence="1" id="KW-0812">Transmembrane</keyword>
<dbReference type="Proteomes" id="UP000749471">
    <property type="component" value="Unassembled WGS sequence"/>
</dbReference>
<accession>A0ABS6E4A6</accession>
<comment type="caution">
    <text evidence="3">The sequence shown here is derived from an EMBL/GenBank/DDBJ whole genome shotgun (WGS) entry which is preliminary data.</text>
</comment>
<dbReference type="InterPro" id="IPR011642">
    <property type="entry name" value="Gate_dom"/>
</dbReference>
<evidence type="ECO:0000259" key="2">
    <source>
        <dbReference type="Pfam" id="PF07670"/>
    </source>
</evidence>
<feature type="transmembrane region" description="Helical" evidence="1">
    <location>
        <begin position="156"/>
        <end position="174"/>
    </location>
</feature>
<reference evidence="3 4" key="1">
    <citation type="submission" date="2021-06" db="EMBL/GenBank/DDBJ databases">
        <authorList>
            <person name="Sun Q."/>
            <person name="Li D."/>
        </authorList>
    </citation>
    <scope>NUCLEOTIDE SEQUENCE [LARGE SCALE GENOMIC DNA]</scope>
    <source>
        <strain evidence="3 4">MSJ-40</strain>
    </source>
</reference>
<dbReference type="RefSeq" id="WP_216518129.1">
    <property type="nucleotide sequence ID" value="NZ_JAHLPM010000004.1"/>
</dbReference>